<gene>
    <name evidence="13" type="ORF">SNEC2469_LOCUS34644</name>
</gene>
<keyword evidence="6 9" id="KW-0067">ATP-binding</keyword>
<evidence type="ECO:0000259" key="12">
    <source>
        <dbReference type="PROSITE" id="PS50011"/>
    </source>
</evidence>
<evidence type="ECO:0000256" key="8">
    <source>
        <dbReference type="ARBA" id="ARBA00048679"/>
    </source>
</evidence>
<evidence type="ECO:0000256" key="11">
    <source>
        <dbReference type="SAM" id="MobiDB-lite"/>
    </source>
</evidence>
<dbReference type="PROSITE" id="PS50011">
    <property type="entry name" value="PROTEIN_KINASE_DOM"/>
    <property type="match status" value="1"/>
</dbReference>
<keyword evidence="4 9" id="KW-0547">Nucleotide-binding</keyword>
<dbReference type="Proteomes" id="UP000601435">
    <property type="component" value="Unassembled WGS sequence"/>
</dbReference>
<evidence type="ECO:0000256" key="2">
    <source>
        <dbReference type="ARBA" id="ARBA00022527"/>
    </source>
</evidence>
<dbReference type="SUPFAM" id="SSF56112">
    <property type="entry name" value="Protein kinase-like (PK-like)"/>
    <property type="match status" value="1"/>
</dbReference>
<evidence type="ECO:0000256" key="4">
    <source>
        <dbReference type="ARBA" id="ARBA00022741"/>
    </source>
</evidence>
<dbReference type="GO" id="GO:0000245">
    <property type="term" value="P:spliceosomal complex assembly"/>
    <property type="evidence" value="ECO:0007669"/>
    <property type="project" value="TreeGrafter"/>
</dbReference>
<dbReference type="InterPro" id="IPR011009">
    <property type="entry name" value="Kinase-like_dom_sf"/>
</dbReference>
<dbReference type="Gene3D" id="1.10.510.10">
    <property type="entry name" value="Transferase(Phosphotransferase) domain 1"/>
    <property type="match status" value="1"/>
</dbReference>
<comment type="caution">
    <text evidence="13">The sequence shown here is derived from an EMBL/GenBank/DDBJ whole genome shotgun (WGS) entry which is preliminary data.</text>
</comment>
<dbReference type="SMART" id="SM00220">
    <property type="entry name" value="S_TKc"/>
    <property type="match status" value="1"/>
</dbReference>
<comment type="catalytic activity">
    <reaction evidence="8">
        <text>L-seryl-[protein] + ATP = O-phospho-L-seryl-[protein] + ADP + H(+)</text>
        <dbReference type="Rhea" id="RHEA:17989"/>
        <dbReference type="Rhea" id="RHEA-COMP:9863"/>
        <dbReference type="Rhea" id="RHEA-COMP:11604"/>
        <dbReference type="ChEBI" id="CHEBI:15378"/>
        <dbReference type="ChEBI" id="CHEBI:29999"/>
        <dbReference type="ChEBI" id="CHEBI:30616"/>
        <dbReference type="ChEBI" id="CHEBI:83421"/>
        <dbReference type="ChEBI" id="CHEBI:456216"/>
        <dbReference type="EC" id="2.7.11.1"/>
    </reaction>
</comment>
<dbReference type="AlphaFoldDB" id="A0A813CIV7"/>
<dbReference type="GO" id="GO:0004674">
    <property type="term" value="F:protein serine/threonine kinase activity"/>
    <property type="evidence" value="ECO:0007669"/>
    <property type="project" value="UniProtKB-KW"/>
</dbReference>
<dbReference type="InterPro" id="IPR008271">
    <property type="entry name" value="Ser/Thr_kinase_AS"/>
</dbReference>
<dbReference type="PROSITE" id="PS00108">
    <property type="entry name" value="PROTEIN_KINASE_ST"/>
    <property type="match status" value="1"/>
</dbReference>
<dbReference type="Gene3D" id="3.30.200.20">
    <property type="entry name" value="Phosphorylase Kinase, domain 1"/>
    <property type="match status" value="1"/>
</dbReference>
<reference evidence="13" key="1">
    <citation type="submission" date="2021-02" db="EMBL/GenBank/DDBJ databases">
        <authorList>
            <person name="Dougan E. K."/>
            <person name="Rhodes N."/>
            <person name="Thang M."/>
            <person name="Chan C."/>
        </authorList>
    </citation>
    <scope>NUCLEOTIDE SEQUENCE</scope>
</reference>
<dbReference type="GO" id="GO:0050684">
    <property type="term" value="P:regulation of mRNA processing"/>
    <property type="evidence" value="ECO:0007669"/>
    <property type="project" value="TreeGrafter"/>
</dbReference>
<protein>
    <recommendedName>
        <fullName evidence="1">non-specific serine/threonine protein kinase</fullName>
        <ecNumber evidence="1">2.7.11.1</ecNumber>
    </recommendedName>
</protein>
<organism evidence="13 14">
    <name type="scientific">Symbiodinium necroappetens</name>
    <dbReference type="NCBI Taxonomy" id="1628268"/>
    <lineage>
        <taxon>Eukaryota</taxon>
        <taxon>Sar</taxon>
        <taxon>Alveolata</taxon>
        <taxon>Dinophyceae</taxon>
        <taxon>Suessiales</taxon>
        <taxon>Symbiodiniaceae</taxon>
        <taxon>Symbiodinium</taxon>
    </lineage>
</organism>
<dbReference type="EMBL" id="CAJNJA010096519">
    <property type="protein sequence ID" value="CAE7942387.1"/>
    <property type="molecule type" value="Genomic_DNA"/>
</dbReference>
<dbReference type="InterPro" id="IPR051334">
    <property type="entry name" value="SRPK"/>
</dbReference>
<sequence>MAGDRSRSRSRSRVRSSSSSEAASEAPSARQSSSAPASDDDIEDCEEGQSLHAIRPGVLLCDRFRVRGRLGTGAFATVWLCADEEQEEYNFGYVALKVYRAVDRYQLYASEESGLLRDAAELAESRPPSLVGLLGLFPHQGPACQHACVALELLGPSALEMAERSRSSRLPLPLLCCALRGGLRALDFLHRECSIIHTDVKPENILINIPPGSAMFDILRKLPFGRAERLRLMEAALREGASATFSLVDLGNSCTRDRHVSVDITTMEYKAVEVMLNAGYDTGADIWSMACTVYELATGRYLFDPRRSFARPQALPARPALANGPEHVAQIVELLGPLPSSLLGRSRRLGAFFRTTAGGLLESATWPFQSPDGSEVATSMSTLPRCALIGRLAEHLPEEPSKLLAQVLSPMLQAEPKERSTAQEALEKLQ</sequence>
<name>A0A813CIV7_9DINO</name>
<dbReference type="InterPro" id="IPR017441">
    <property type="entry name" value="Protein_kinase_ATP_BS"/>
</dbReference>
<evidence type="ECO:0000256" key="1">
    <source>
        <dbReference type="ARBA" id="ARBA00012513"/>
    </source>
</evidence>
<evidence type="ECO:0000256" key="5">
    <source>
        <dbReference type="ARBA" id="ARBA00022777"/>
    </source>
</evidence>
<dbReference type="GO" id="GO:0005524">
    <property type="term" value="F:ATP binding"/>
    <property type="evidence" value="ECO:0007669"/>
    <property type="project" value="UniProtKB-UniRule"/>
</dbReference>
<dbReference type="Pfam" id="PF00069">
    <property type="entry name" value="Pkinase"/>
    <property type="match status" value="1"/>
</dbReference>
<keyword evidence="14" id="KW-1185">Reference proteome</keyword>
<keyword evidence="3" id="KW-0808">Transferase</keyword>
<comment type="similarity">
    <text evidence="10">Belongs to the protein kinase superfamily.</text>
</comment>
<dbReference type="PANTHER" id="PTHR47634">
    <property type="entry name" value="PROTEIN KINASE DOMAIN-CONTAINING PROTEIN-RELATED"/>
    <property type="match status" value="1"/>
</dbReference>
<dbReference type="PANTHER" id="PTHR47634:SF9">
    <property type="entry name" value="PROTEIN KINASE DOMAIN-CONTAINING PROTEIN-RELATED"/>
    <property type="match status" value="1"/>
</dbReference>
<evidence type="ECO:0000256" key="6">
    <source>
        <dbReference type="ARBA" id="ARBA00022840"/>
    </source>
</evidence>
<evidence type="ECO:0000256" key="10">
    <source>
        <dbReference type="RuleBase" id="RU000304"/>
    </source>
</evidence>
<dbReference type="InterPro" id="IPR000719">
    <property type="entry name" value="Prot_kinase_dom"/>
</dbReference>
<evidence type="ECO:0000256" key="3">
    <source>
        <dbReference type="ARBA" id="ARBA00022679"/>
    </source>
</evidence>
<feature type="compositionally biased region" description="Low complexity" evidence="11">
    <location>
        <begin position="15"/>
        <end position="37"/>
    </location>
</feature>
<feature type="binding site" evidence="9">
    <location>
        <position position="97"/>
    </location>
    <ligand>
        <name>ATP</name>
        <dbReference type="ChEBI" id="CHEBI:30616"/>
    </ligand>
</feature>
<keyword evidence="5" id="KW-0418">Kinase</keyword>
<evidence type="ECO:0000256" key="7">
    <source>
        <dbReference type="ARBA" id="ARBA00047899"/>
    </source>
</evidence>
<keyword evidence="2 10" id="KW-0723">Serine/threonine-protein kinase</keyword>
<dbReference type="EC" id="2.7.11.1" evidence="1"/>
<feature type="domain" description="Protein kinase" evidence="12">
    <location>
        <begin position="64"/>
        <end position="430"/>
    </location>
</feature>
<dbReference type="OrthoDB" id="432007at2759"/>
<dbReference type="PROSITE" id="PS00107">
    <property type="entry name" value="PROTEIN_KINASE_ATP"/>
    <property type="match status" value="1"/>
</dbReference>
<feature type="region of interest" description="Disordered" evidence="11">
    <location>
        <begin position="1"/>
        <end position="46"/>
    </location>
</feature>
<evidence type="ECO:0000313" key="13">
    <source>
        <dbReference type="EMBL" id="CAE7942387.1"/>
    </source>
</evidence>
<evidence type="ECO:0000313" key="14">
    <source>
        <dbReference type="Proteomes" id="UP000601435"/>
    </source>
</evidence>
<proteinExistence type="inferred from homology"/>
<comment type="catalytic activity">
    <reaction evidence="7">
        <text>L-threonyl-[protein] + ATP = O-phospho-L-threonyl-[protein] + ADP + H(+)</text>
        <dbReference type="Rhea" id="RHEA:46608"/>
        <dbReference type="Rhea" id="RHEA-COMP:11060"/>
        <dbReference type="Rhea" id="RHEA-COMP:11605"/>
        <dbReference type="ChEBI" id="CHEBI:15378"/>
        <dbReference type="ChEBI" id="CHEBI:30013"/>
        <dbReference type="ChEBI" id="CHEBI:30616"/>
        <dbReference type="ChEBI" id="CHEBI:61977"/>
        <dbReference type="ChEBI" id="CHEBI:456216"/>
        <dbReference type="EC" id="2.7.11.1"/>
    </reaction>
</comment>
<feature type="non-terminal residue" evidence="13">
    <location>
        <position position="1"/>
    </location>
</feature>
<accession>A0A813CIV7</accession>
<evidence type="ECO:0000256" key="9">
    <source>
        <dbReference type="PROSITE-ProRule" id="PRU10141"/>
    </source>
</evidence>